<evidence type="ECO:0000259" key="2">
    <source>
        <dbReference type="Pfam" id="PF13012"/>
    </source>
</evidence>
<dbReference type="PANTHER" id="PTHR10540">
    <property type="entry name" value="EUKARYOTIC TRANSLATION INITIATION FACTOR 3 SUBUNIT F-RELATED"/>
    <property type="match status" value="1"/>
</dbReference>
<keyword evidence="4" id="KW-1185">Reference proteome</keyword>
<dbReference type="GO" id="GO:0008180">
    <property type="term" value="C:COP9 signalosome"/>
    <property type="evidence" value="ECO:0007669"/>
    <property type="project" value="TreeGrafter"/>
</dbReference>
<reference evidence="3" key="1">
    <citation type="submission" date="2016-04" db="EMBL/GenBank/DDBJ databases">
        <authorList>
            <person name="Evans L.H."/>
            <person name="Alamgir A."/>
            <person name="Owens N."/>
            <person name="Weber N.D."/>
            <person name="Virtaneva K."/>
            <person name="Barbian K."/>
            <person name="Babar A."/>
            <person name="Rosenke K."/>
        </authorList>
    </citation>
    <scope>NUCLEOTIDE SEQUENCE [LARGE SCALE GENOMIC DNA]</scope>
    <source>
        <strain evidence="3">CBS 101.48</strain>
    </source>
</reference>
<dbReference type="EMBL" id="LT552280">
    <property type="protein sequence ID" value="SAL98678.1"/>
    <property type="molecule type" value="Genomic_DNA"/>
</dbReference>
<gene>
    <name evidence="3" type="primary">ABSGL_04233.1 scaffold 5177</name>
</gene>
<feature type="domain" description="EIF3F/CSN6-like C-terminal" evidence="2">
    <location>
        <begin position="31"/>
        <end position="119"/>
    </location>
</feature>
<dbReference type="PANTHER" id="PTHR10540:SF8">
    <property type="entry name" value="COP9 SIGNALOSOME COMPLEX SUBUNIT 6"/>
    <property type="match status" value="1"/>
</dbReference>
<evidence type="ECO:0000313" key="3">
    <source>
        <dbReference type="EMBL" id="SAL98678.1"/>
    </source>
</evidence>
<organism evidence="3">
    <name type="scientific">Absidia glauca</name>
    <name type="common">Pin mould</name>
    <dbReference type="NCBI Taxonomy" id="4829"/>
    <lineage>
        <taxon>Eukaryota</taxon>
        <taxon>Fungi</taxon>
        <taxon>Fungi incertae sedis</taxon>
        <taxon>Mucoromycota</taxon>
        <taxon>Mucoromycotina</taxon>
        <taxon>Mucoromycetes</taxon>
        <taxon>Mucorales</taxon>
        <taxon>Cunninghamellaceae</taxon>
        <taxon>Absidia</taxon>
    </lineage>
</organism>
<dbReference type="InParanoid" id="A0A168MK08"/>
<accession>A0A168MK08</accession>
<dbReference type="OrthoDB" id="1378at2759"/>
<protein>
    <recommendedName>
        <fullName evidence="2">EIF3F/CSN6-like C-terminal domain-containing protein</fullName>
    </recommendedName>
</protein>
<name>A0A168MK08_ABSGL</name>
<dbReference type="Pfam" id="PF13012">
    <property type="entry name" value="MitMem_reg"/>
    <property type="match status" value="1"/>
</dbReference>
<dbReference type="AlphaFoldDB" id="A0A168MK08"/>
<evidence type="ECO:0000313" key="4">
    <source>
        <dbReference type="Proteomes" id="UP000078561"/>
    </source>
</evidence>
<dbReference type="Gene3D" id="3.40.140.10">
    <property type="entry name" value="Cytidine Deaminase, domain 2"/>
    <property type="match status" value="1"/>
</dbReference>
<dbReference type="STRING" id="4829.A0A168MK08"/>
<comment type="similarity">
    <text evidence="1">Belongs to the peptidase M67A family. CSN6 subfamily.</text>
</comment>
<dbReference type="Proteomes" id="UP000078561">
    <property type="component" value="Unassembled WGS sequence"/>
</dbReference>
<evidence type="ECO:0000256" key="1">
    <source>
        <dbReference type="ARBA" id="ARBA00010893"/>
    </source>
</evidence>
<proteinExistence type="inferred from homology"/>
<sequence>MYESTLDLSSHQDTPPRLHFVKNQYKIETNEAERIAVDHVAKPDMSSTQSSLGSSLGSYLTTQKNAAIMLYTRLQFLQTYLQDTKNGVIPVDHDILRQISSLCLRSPVTDQAAFDDQFSR</sequence>
<feature type="non-terminal residue" evidence="3">
    <location>
        <position position="120"/>
    </location>
</feature>
<dbReference type="InterPro" id="IPR024969">
    <property type="entry name" value="EIF3F/CSN6-like_C"/>
</dbReference>